<dbReference type="GO" id="GO:0005634">
    <property type="term" value="C:nucleus"/>
    <property type="evidence" value="ECO:0007669"/>
    <property type="project" value="TreeGrafter"/>
</dbReference>
<sequence>MPPELNQYEKARLENIRKNEEILAALDLPRRGLGGQSLGGPTVTHQGKSRPKSTKPPLDSQLLRRSSRLSAAAAVDENLGKGLGEGTKREAESRSLLPSKRPRITGNLPLHDVSNDPDSPFVSLDYFPESVEKLPSFPEHTKVKGEGKEKWDNGKEDVERAHVKIKKEEEEEPRTEGKTEEDEAVIESIPPLDPNREQHQGSLDILKCTHRHRTVRVVPKRIYSAAFHPQPQPIVLAAGDKEGNLGIWRVHGVEEVPEEASEKVQERGPTPLIHSWRPHYNAIVDIQWVNQGASLLTASYDTSIRRFDPSKEIFEDVWDEEESEVGLLACMDASYYPVIWYSTHTGKVGRRDIRMGKKEEGKGIWSVLDDKIGCVQVNPRQPHYLATASRDRAVRIWDIRALRPEGSEPVAEMPHGKSVTSAYWDPLGTRVVTTSHDDHVRVFGKWDGTAFQSQKSMSHNNQTGRWLTMFRARWNPVYEKNPMFVITSKDRGVEVFSEECVKYWRGDDPDRLTTVPAVSIFHPTIDAIAGANTSGHMLVWDGGQEEESVLSGH</sequence>
<dbReference type="Pfam" id="PF00400">
    <property type="entry name" value="WD40"/>
    <property type="match status" value="2"/>
</dbReference>
<dbReference type="GO" id="GO:2000001">
    <property type="term" value="P:regulation of DNA damage checkpoint"/>
    <property type="evidence" value="ECO:0007669"/>
    <property type="project" value="TreeGrafter"/>
</dbReference>
<keyword evidence="11" id="KW-1185">Reference proteome</keyword>
<evidence type="ECO:0000313" key="10">
    <source>
        <dbReference type="EMBL" id="RKP15448.1"/>
    </source>
</evidence>
<dbReference type="PANTHER" id="PTHR14773:SF0">
    <property type="entry name" value="WD REPEAT-CONTAINING PROTEIN 76"/>
    <property type="match status" value="1"/>
</dbReference>
<dbReference type="AlphaFoldDB" id="A0A4P9Y8M1"/>
<dbReference type="InterPro" id="IPR036322">
    <property type="entry name" value="WD40_repeat_dom_sf"/>
</dbReference>
<evidence type="ECO:0000256" key="7">
    <source>
        <dbReference type="PROSITE-ProRule" id="PRU00221"/>
    </source>
</evidence>
<keyword evidence="6 8" id="KW-0238">DNA-binding</keyword>
<dbReference type="GO" id="GO:0006974">
    <property type="term" value="P:DNA damage response"/>
    <property type="evidence" value="ECO:0007669"/>
    <property type="project" value="UniProtKB-KW"/>
</dbReference>
<dbReference type="PROSITE" id="PS00678">
    <property type="entry name" value="WD_REPEATS_1"/>
    <property type="match status" value="1"/>
</dbReference>
<evidence type="ECO:0000256" key="5">
    <source>
        <dbReference type="ARBA" id="ARBA00022763"/>
    </source>
</evidence>
<evidence type="ECO:0000256" key="1">
    <source>
        <dbReference type="ARBA" id="ARBA00005434"/>
    </source>
</evidence>
<gene>
    <name evidence="10" type="ORF">BJ684DRAFT_18224</name>
</gene>
<evidence type="ECO:0000256" key="6">
    <source>
        <dbReference type="ARBA" id="ARBA00023125"/>
    </source>
</evidence>
<dbReference type="SUPFAM" id="SSF50978">
    <property type="entry name" value="WD40 repeat-like"/>
    <property type="match status" value="1"/>
</dbReference>
<dbReference type="OrthoDB" id="9890280at2759"/>
<dbReference type="GO" id="GO:0003677">
    <property type="term" value="F:DNA binding"/>
    <property type="evidence" value="ECO:0007669"/>
    <property type="project" value="UniProtKB-UniRule"/>
</dbReference>
<organism evidence="10 11">
    <name type="scientific">Piptocephalis cylindrospora</name>
    <dbReference type="NCBI Taxonomy" id="1907219"/>
    <lineage>
        <taxon>Eukaryota</taxon>
        <taxon>Fungi</taxon>
        <taxon>Fungi incertae sedis</taxon>
        <taxon>Zoopagomycota</taxon>
        <taxon>Zoopagomycotina</taxon>
        <taxon>Zoopagomycetes</taxon>
        <taxon>Zoopagales</taxon>
        <taxon>Piptocephalidaceae</taxon>
        <taxon>Piptocephalis</taxon>
    </lineage>
</organism>
<comment type="function">
    <text evidence="8">DNA-binding protein that binds to both single- and double-stranded DNA. Binds preferentially to UV-damaged DNA. May be involved in DNA-metabolic processes.</text>
</comment>
<feature type="repeat" description="WD" evidence="7">
    <location>
        <begin position="384"/>
        <end position="400"/>
    </location>
</feature>
<accession>A0A4P9Y8M1</accession>
<dbReference type="InterPro" id="IPR001680">
    <property type="entry name" value="WD40_rpt"/>
</dbReference>
<dbReference type="Gene3D" id="2.130.10.10">
    <property type="entry name" value="YVTN repeat-like/Quinoprotein amine dehydrogenase"/>
    <property type="match status" value="1"/>
</dbReference>
<protein>
    <recommendedName>
        <fullName evidence="2 8">DNA damage-binding protein CMR1</fullName>
    </recommendedName>
</protein>
<evidence type="ECO:0000256" key="8">
    <source>
        <dbReference type="RuleBase" id="RU365004"/>
    </source>
</evidence>
<evidence type="ECO:0000256" key="9">
    <source>
        <dbReference type="SAM" id="MobiDB-lite"/>
    </source>
</evidence>
<feature type="region of interest" description="Disordered" evidence="9">
    <location>
        <begin position="27"/>
        <end position="116"/>
    </location>
</feature>
<proteinExistence type="inferred from homology"/>
<name>A0A4P9Y8M1_9FUNG</name>
<evidence type="ECO:0000256" key="4">
    <source>
        <dbReference type="ARBA" id="ARBA00022737"/>
    </source>
</evidence>
<evidence type="ECO:0000313" key="11">
    <source>
        <dbReference type="Proteomes" id="UP000267251"/>
    </source>
</evidence>
<keyword evidence="5 8" id="KW-0227">DNA damage</keyword>
<evidence type="ECO:0000256" key="3">
    <source>
        <dbReference type="ARBA" id="ARBA00022574"/>
    </source>
</evidence>
<dbReference type="SMART" id="SM00320">
    <property type="entry name" value="WD40"/>
    <property type="match status" value="4"/>
</dbReference>
<dbReference type="InterPro" id="IPR050853">
    <property type="entry name" value="WD_repeat_DNA-damage-binding"/>
</dbReference>
<dbReference type="InterPro" id="IPR019775">
    <property type="entry name" value="WD40_repeat_CS"/>
</dbReference>
<comment type="similarity">
    <text evidence="1 8">Belongs to the WD repeat DDB2/WDR76 family.</text>
</comment>
<dbReference type="EMBL" id="KZ987731">
    <property type="protein sequence ID" value="RKP15448.1"/>
    <property type="molecule type" value="Genomic_DNA"/>
</dbReference>
<evidence type="ECO:0000256" key="2">
    <source>
        <dbReference type="ARBA" id="ARBA00021132"/>
    </source>
</evidence>
<keyword evidence="3 7" id="KW-0853">WD repeat</keyword>
<dbReference type="PANTHER" id="PTHR14773">
    <property type="entry name" value="WD REPEAT-CONTAINING PROTEIN 76"/>
    <property type="match status" value="1"/>
</dbReference>
<reference evidence="11" key="1">
    <citation type="journal article" date="2018" name="Nat. Microbiol.">
        <title>Leveraging single-cell genomics to expand the fungal tree of life.</title>
        <authorList>
            <person name="Ahrendt S.R."/>
            <person name="Quandt C.A."/>
            <person name="Ciobanu D."/>
            <person name="Clum A."/>
            <person name="Salamov A."/>
            <person name="Andreopoulos B."/>
            <person name="Cheng J.F."/>
            <person name="Woyke T."/>
            <person name="Pelin A."/>
            <person name="Henrissat B."/>
            <person name="Reynolds N.K."/>
            <person name="Benny G.L."/>
            <person name="Smith M.E."/>
            <person name="James T.Y."/>
            <person name="Grigoriev I.V."/>
        </authorList>
    </citation>
    <scope>NUCLEOTIDE SEQUENCE [LARGE SCALE GENOMIC DNA]</scope>
</reference>
<dbReference type="Proteomes" id="UP000267251">
    <property type="component" value="Unassembled WGS sequence"/>
</dbReference>
<dbReference type="PROSITE" id="PS50082">
    <property type="entry name" value="WD_REPEATS_2"/>
    <property type="match status" value="1"/>
</dbReference>
<keyword evidence="4" id="KW-0677">Repeat</keyword>
<dbReference type="InterPro" id="IPR015943">
    <property type="entry name" value="WD40/YVTN_repeat-like_dom_sf"/>
</dbReference>